<proteinExistence type="predicted"/>
<evidence type="ECO:0000313" key="2">
    <source>
        <dbReference type="EMBL" id="RKG67302.1"/>
    </source>
</evidence>
<protein>
    <submittedName>
        <fullName evidence="2">DUF2381 family protein</fullName>
    </submittedName>
</protein>
<dbReference type="InterPro" id="IPR011754">
    <property type="entry name" value="Mxa_paralog_2268"/>
</dbReference>
<sequence>MTFSLAIRRGLGSVIPMLLKVVVVAVTTATGAMAQVASPLPDESVGRIELSAEQEGIPRELRISPGLATLLLCDARVARWELSGREHFHRVVEGADTLTLLPRNDVKEGLRLKLALVFADGLAPSRVELVLVVHPALAQRQVELFRHPRTLESYQQEVRQLRTEVGRSQAEVERLRAQQARPSGLAELLASDVMLEEGVAFRKLETEAQPTPRAAVWVTRVTTFRAASRVAVKAKFENRLEVPWVFKGAALVDGAGRTVQALDVLPQEPIAPRARATGIMEFELPALPTRGPYTLKLWAEGGTQSVTVRNITFP</sequence>
<dbReference type="Proteomes" id="UP000268094">
    <property type="component" value="Unassembled WGS sequence"/>
</dbReference>
<organism evidence="2 3">
    <name type="scientific">Corallococcus terminator</name>
    <dbReference type="NCBI Taxonomy" id="2316733"/>
    <lineage>
        <taxon>Bacteria</taxon>
        <taxon>Pseudomonadati</taxon>
        <taxon>Myxococcota</taxon>
        <taxon>Myxococcia</taxon>
        <taxon>Myxococcales</taxon>
        <taxon>Cystobacterineae</taxon>
        <taxon>Myxococcaceae</taxon>
        <taxon>Corallococcus</taxon>
    </lineage>
</organism>
<evidence type="ECO:0000256" key="1">
    <source>
        <dbReference type="SAM" id="Coils"/>
    </source>
</evidence>
<gene>
    <name evidence="2" type="ORF">D7V88_41160</name>
</gene>
<name>A0A3A8H819_9BACT</name>
<dbReference type="RefSeq" id="WP_120545913.1">
    <property type="nucleotide sequence ID" value="NZ_RAVZ01000648.1"/>
</dbReference>
<dbReference type="EMBL" id="RAVZ01000648">
    <property type="protein sequence ID" value="RKG67302.1"/>
    <property type="molecule type" value="Genomic_DNA"/>
</dbReference>
<dbReference type="OrthoDB" id="5522147at2"/>
<evidence type="ECO:0000313" key="3">
    <source>
        <dbReference type="Proteomes" id="UP000268094"/>
    </source>
</evidence>
<keyword evidence="3" id="KW-1185">Reference proteome</keyword>
<accession>A0A3A8H819</accession>
<dbReference type="AlphaFoldDB" id="A0A3A8H819"/>
<comment type="caution">
    <text evidence="2">The sequence shown here is derived from an EMBL/GenBank/DDBJ whole genome shotgun (WGS) entry which is preliminary data.</text>
</comment>
<dbReference type="Pfam" id="PF09544">
    <property type="entry name" value="DUF2381"/>
    <property type="match status" value="1"/>
</dbReference>
<dbReference type="NCBIfam" id="TIGR02268">
    <property type="entry name" value="Myxococcus xanthus paralogous family TIGR02268"/>
    <property type="match status" value="1"/>
</dbReference>
<keyword evidence="1" id="KW-0175">Coiled coil</keyword>
<reference evidence="3" key="1">
    <citation type="submission" date="2018-09" db="EMBL/GenBank/DDBJ databases">
        <authorList>
            <person name="Livingstone P.G."/>
            <person name="Whitworth D.E."/>
        </authorList>
    </citation>
    <scope>NUCLEOTIDE SEQUENCE [LARGE SCALE GENOMIC DNA]</scope>
    <source>
        <strain evidence="3">CA054A</strain>
    </source>
</reference>
<feature type="coiled-coil region" evidence="1">
    <location>
        <begin position="151"/>
        <end position="178"/>
    </location>
</feature>